<sequence>MRLIQFEKGECLYANPLSVQEDIKGWKLEGRAKISFEYDRLHLENELDAELFGDHSHWVYWCPIDFPDKIIIEWEFYPLREPGLCMFFFAAAGRNGEDMFDEQLPVRNGLYSEYHSGAINALHLSYFRHKYADERAFRTCNLRKSFGFHLAAIGADPLPPVEDALSPYHMKLVKYEGMVQFSINELVVLEWEDDGQTYGPIYGGGKIGFRQMAPMKAAYANLVIHQAILN</sequence>
<dbReference type="Gene3D" id="2.60.120.200">
    <property type="match status" value="1"/>
</dbReference>
<dbReference type="SUPFAM" id="SSF49899">
    <property type="entry name" value="Concanavalin A-like lectins/glucanases"/>
    <property type="match status" value="1"/>
</dbReference>
<protein>
    <submittedName>
        <fullName evidence="1">Uncharacterized protein DUF1961</fullName>
    </submittedName>
</protein>
<dbReference type="EMBL" id="VIVN01000014">
    <property type="protein sequence ID" value="TWD93740.1"/>
    <property type="molecule type" value="Genomic_DNA"/>
</dbReference>
<reference evidence="1 2" key="1">
    <citation type="submission" date="2019-06" db="EMBL/GenBank/DDBJ databases">
        <title>Sorghum-associated microbial communities from plants grown in Nebraska, USA.</title>
        <authorList>
            <person name="Schachtman D."/>
        </authorList>
    </citation>
    <scope>NUCLEOTIDE SEQUENCE [LARGE SCALE GENOMIC DNA]</scope>
    <source>
        <strain evidence="1 2">2482</strain>
    </source>
</reference>
<name>A0A561CRR5_9BACI</name>
<dbReference type="InterPro" id="IPR015305">
    <property type="entry name" value="DUF1961"/>
</dbReference>
<accession>A0A561CRR5</accession>
<proteinExistence type="predicted"/>
<evidence type="ECO:0000313" key="2">
    <source>
        <dbReference type="Proteomes" id="UP000319671"/>
    </source>
</evidence>
<gene>
    <name evidence="1" type="ORF">FB550_114180</name>
</gene>
<dbReference type="InterPro" id="IPR013320">
    <property type="entry name" value="ConA-like_dom_sf"/>
</dbReference>
<keyword evidence="2" id="KW-1185">Reference proteome</keyword>
<organism evidence="1 2">
    <name type="scientific">Neobacillus bataviensis</name>
    <dbReference type="NCBI Taxonomy" id="220685"/>
    <lineage>
        <taxon>Bacteria</taxon>
        <taxon>Bacillati</taxon>
        <taxon>Bacillota</taxon>
        <taxon>Bacilli</taxon>
        <taxon>Bacillales</taxon>
        <taxon>Bacillaceae</taxon>
        <taxon>Neobacillus</taxon>
    </lineage>
</organism>
<dbReference type="AlphaFoldDB" id="A0A561CRR5"/>
<dbReference type="Proteomes" id="UP000319671">
    <property type="component" value="Unassembled WGS sequence"/>
</dbReference>
<dbReference type="RefSeq" id="WP_261380764.1">
    <property type="nucleotide sequence ID" value="NZ_VIVN01000014.1"/>
</dbReference>
<evidence type="ECO:0000313" key="1">
    <source>
        <dbReference type="EMBL" id="TWD93740.1"/>
    </source>
</evidence>
<comment type="caution">
    <text evidence="1">The sequence shown here is derived from an EMBL/GenBank/DDBJ whole genome shotgun (WGS) entry which is preliminary data.</text>
</comment>
<dbReference type="Pfam" id="PF09224">
    <property type="entry name" value="DUF1961"/>
    <property type="match status" value="1"/>
</dbReference>